<dbReference type="SUPFAM" id="SSF52540">
    <property type="entry name" value="P-loop containing nucleoside triphosphate hydrolases"/>
    <property type="match status" value="2"/>
</dbReference>
<feature type="domain" description="Clp ATPase C-terminal" evidence="5">
    <location>
        <begin position="575"/>
        <end position="664"/>
    </location>
</feature>
<feature type="domain" description="AAA+ ATPase" evidence="4">
    <location>
        <begin position="99"/>
        <end position="241"/>
    </location>
</feature>
<proteinExistence type="predicted"/>
<dbReference type="PRINTS" id="PR00300">
    <property type="entry name" value="CLPPROTEASEA"/>
</dbReference>
<organism evidence="6 7">
    <name type="scientific">Solirubrobacter pauli</name>
    <dbReference type="NCBI Taxonomy" id="166793"/>
    <lineage>
        <taxon>Bacteria</taxon>
        <taxon>Bacillati</taxon>
        <taxon>Actinomycetota</taxon>
        <taxon>Thermoleophilia</taxon>
        <taxon>Solirubrobacterales</taxon>
        <taxon>Solirubrobacteraceae</taxon>
        <taxon>Solirubrobacter</taxon>
    </lineage>
</organism>
<dbReference type="GO" id="GO:0006508">
    <property type="term" value="P:proteolysis"/>
    <property type="evidence" value="ECO:0007669"/>
    <property type="project" value="UniProtKB-KW"/>
</dbReference>
<dbReference type="Gene3D" id="3.40.50.300">
    <property type="entry name" value="P-loop containing nucleotide triphosphate hydrolases"/>
    <property type="match status" value="2"/>
</dbReference>
<dbReference type="FunFam" id="3.40.50.300:FF:000025">
    <property type="entry name" value="ATP-dependent Clp protease subunit"/>
    <property type="match status" value="1"/>
</dbReference>
<dbReference type="Pfam" id="PF17871">
    <property type="entry name" value="AAA_lid_9"/>
    <property type="match status" value="1"/>
</dbReference>
<protein>
    <submittedName>
        <fullName evidence="6">ATP-dependent Clp protease ATP-binding subunit ClpA</fullName>
    </submittedName>
</protein>
<sequence>MTEIFDTTPTLCAVCGERPGTVRMVFAAGPQRRTAVLCETCAAEVRDRKPADPTRSKQQGALSEFGRDLTADAAAGRVDPVVGRDDEIAQTVEILARRRKNNAVLIGEAGVGKTAIAEGLALRIHQQDVPETLHGTRLVALDLSGMVAGAQFRGQFEKRLKEALEEAKDGKTVLFIDELHTVLGAGNAEGGMDAANILKPLLARGELRIIGATTLAEYRKIERDSALARRFSAVTVEEPSVEDTVTILRGLRGAYEKHHAVMIDDAALEAAARLSDRYITEYHLPDKAIDLIDQAAARLRLTGAKDLTGEIADAVAHEDYERAAELKRRQGSSGPVVVGETQIASVVADRTGIPVGELVAGELERLNELEADLHERVVGQDEAVEVVADTIRRARVGLSEGDRPLGSFLFLGPTGVGKTELVKALSERLFATEKALVRIDMSEFREPHTVARLIGSPPGYVGYGDGGQLTEPVRRRPYSVILLDEIEKAHPEVWNVLLQVMDDGRLTDGEGRTVDFTNAVIVMTSNLGAGKAKRGIGFTAGEPAAEAQRMEDAAKQAFLPEFINRIDEIVTFDALSADQVERIAAQMVQRVGDRLVVERDINLDVADEYIARLAREGFDEAYGARPLQRHIRRTLEKTLTRAILAGEISEGDRVHVTEDGALIVEPLHAMV</sequence>
<accession>A0A660LCK6</accession>
<reference evidence="6 7" key="1">
    <citation type="submission" date="2018-10" db="EMBL/GenBank/DDBJ databases">
        <title>Genomic Encyclopedia of Archaeal and Bacterial Type Strains, Phase II (KMG-II): from individual species to whole genera.</title>
        <authorList>
            <person name="Goeker M."/>
        </authorList>
    </citation>
    <scope>NUCLEOTIDE SEQUENCE [LARGE SCALE GENOMIC DNA]</scope>
    <source>
        <strain evidence="6 7">DSM 14954</strain>
    </source>
</reference>
<dbReference type="Pfam" id="PF07724">
    <property type="entry name" value="AAA_2"/>
    <property type="match status" value="1"/>
</dbReference>
<dbReference type="RefSeq" id="WP_245971780.1">
    <property type="nucleotide sequence ID" value="NZ_RBIL01000001.1"/>
</dbReference>
<dbReference type="InterPro" id="IPR019489">
    <property type="entry name" value="Clp_ATPase_C"/>
</dbReference>
<keyword evidence="6" id="KW-0378">Hydrolase</keyword>
<dbReference type="GO" id="GO:0005737">
    <property type="term" value="C:cytoplasm"/>
    <property type="evidence" value="ECO:0007669"/>
    <property type="project" value="TreeGrafter"/>
</dbReference>
<dbReference type="SMART" id="SM01086">
    <property type="entry name" value="ClpB_D2-small"/>
    <property type="match status" value="1"/>
</dbReference>
<feature type="domain" description="AAA+ ATPase" evidence="4">
    <location>
        <begin position="404"/>
        <end position="568"/>
    </location>
</feature>
<comment type="caution">
    <text evidence="6">The sequence shown here is derived from an EMBL/GenBank/DDBJ whole genome shotgun (WGS) entry which is preliminary data.</text>
</comment>
<dbReference type="InterPro" id="IPR001270">
    <property type="entry name" value="ClpA/B"/>
</dbReference>
<gene>
    <name evidence="6" type="ORF">C8N24_1416</name>
</gene>
<dbReference type="GO" id="GO:0034605">
    <property type="term" value="P:cellular response to heat"/>
    <property type="evidence" value="ECO:0007669"/>
    <property type="project" value="TreeGrafter"/>
</dbReference>
<dbReference type="AlphaFoldDB" id="A0A660LCK6"/>
<dbReference type="Pfam" id="PF00004">
    <property type="entry name" value="AAA"/>
    <property type="match status" value="1"/>
</dbReference>
<dbReference type="Gene3D" id="1.10.8.60">
    <property type="match status" value="2"/>
</dbReference>
<dbReference type="GO" id="GO:0016887">
    <property type="term" value="F:ATP hydrolysis activity"/>
    <property type="evidence" value="ECO:0007669"/>
    <property type="project" value="InterPro"/>
</dbReference>
<dbReference type="CDD" id="cd00009">
    <property type="entry name" value="AAA"/>
    <property type="match status" value="1"/>
</dbReference>
<dbReference type="GO" id="GO:0008233">
    <property type="term" value="F:peptidase activity"/>
    <property type="evidence" value="ECO:0007669"/>
    <property type="project" value="UniProtKB-KW"/>
</dbReference>
<dbReference type="InterPro" id="IPR027417">
    <property type="entry name" value="P-loop_NTPase"/>
</dbReference>
<keyword evidence="1" id="KW-0547">Nucleotide-binding</keyword>
<dbReference type="InterPro" id="IPR050130">
    <property type="entry name" value="ClpA_ClpB"/>
</dbReference>
<dbReference type="PANTHER" id="PTHR11638:SF175">
    <property type="entry name" value="ATP-DEPENDENT CLP PROTEASE, ATP-BINDING SUBUNIT CLPC"/>
    <property type="match status" value="1"/>
</dbReference>
<evidence type="ECO:0000256" key="1">
    <source>
        <dbReference type="ARBA" id="ARBA00022741"/>
    </source>
</evidence>
<keyword evidence="3" id="KW-0143">Chaperone</keyword>
<evidence type="ECO:0000259" key="5">
    <source>
        <dbReference type="SMART" id="SM01086"/>
    </source>
</evidence>
<keyword evidence="6" id="KW-0645">Protease</keyword>
<evidence type="ECO:0000256" key="2">
    <source>
        <dbReference type="ARBA" id="ARBA00022840"/>
    </source>
</evidence>
<dbReference type="InterPro" id="IPR018368">
    <property type="entry name" value="ClpA/B_CS1"/>
</dbReference>
<evidence type="ECO:0000313" key="6">
    <source>
        <dbReference type="EMBL" id="RKQ91593.1"/>
    </source>
</evidence>
<evidence type="ECO:0000259" key="4">
    <source>
        <dbReference type="SMART" id="SM00382"/>
    </source>
</evidence>
<dbReference type="InterPro" id="IPR041546">
    <property type="entry name" value="ClpA/ClpB_AAA_lid"/>
</dbReference>
<evidence type="ECO:0000256" key="3">
    <source>
        <dbReference type="ARBA" id="ARBA00023186"/>
    </source>
</evidence>
<evidence type="ECO:0000313" key="7">
    <source>
        <dbReference type="Proteomes" id="UP000278962"/>
    </source>
</evidence>
<dbReference type="CDD" id="cd19499">
    <property type="entry name" value="RecA-like_ClpB_Hsp104-like"/>
    <property type="match status" value="1"/>
</dbReference>
<keyword evidence="2 6" id="KW-0067">ATP-binding</keyword>
<dbReference type="Pfam" id="PF10431">
    <property type="entry name" value="ClpB_D2-small"/>
    <property type="match status" value="1"/>
</dbReference>
<name>A0A660LCK6_9ACTN</name>
<dbReference type="GO" id="GO:0005524">
    <property type="term" value="F:ATP binding"/>
    <property type="evidence" value="ECO:0007669"/>
    <property type="project" value="UniProtKB-KW"/>
</dbReference>
<dbReference type="Proteomes" id="UP000278962">
    <property type="component" value="Unassembled WGS sequence"/>
</dbReference>
<dbReference type="InterPro" id="IPR003959">
    <property type="entry name" value="ATPase_AAA_core"/>
</dbReference>
<dbReference type="PANTHER" id="PTHR11638">
    <property type="entry name" value="ATP-DEPENDENT CLP PROTEASE"/>
    <property type="match status" value="1"/>
</dbReference>
<dbReference type="InterPro" id="IPR003593">
    <property type="entry name" value="AAA+_ATPase"/>
</dbReference>
<dbReference type="SMART" id="SM00382">
    <property type="entry name" value="AAA"/>
    <property type="match status" value="2"/>
</dbReference>
<dbReference type="PROSITE" id="PS00870">
    <property type="entry name" value="CLPAB_1"/>
    <property type="match status" value="1"/>
</dbReference>
<keyword evidence="7" id="KW-1185">Reference proteome</keyword>
<dbReference type="EMBL" id="RBIL01000001">
    <property type="protein sequence ID" value="RKQ91593.1"/>
    <property type="molecule type" value="Genomic_DNA"/>
</dbReference>